<feature type="transmembrane region" description="Helical" evidence="6">
    <location>
        <begin position="304"/>
        <end position="324"/>
    </location>
</feature>
<feature type="domain" description="Major facilitator superfamily (MFS) profile" evidence="7">
    <location>
        <begin position="32"/>
        <end position="452"/>
    </location>
</feature>
<dbReference type="AlphaFoldDB" id="A0A1G5RR38"/>
<dbReference type="SUPFAM" id="SSF103473">
    <property type="entry name" value="MFS general substrate transporter"/>
    <property type="match status" value="1"/>
</dbReference>
<evidence type="ECO:0000313" key="8">
    <source>
        <dbReference type="EMBL" id="SCZ76522.1"/>
    </source>
</evidence>
<dbReference type="Proteomes" id="UP000199428">
    <property type="component" value="Unassembled WGS sequence"/>
</dbReference>
<proteinExistence type="predicted"/>
<dbReference type="Gene3D" id="1.20.1250.20">
    <property type="entry name" value="MFS general substrate transporter like domains"/>
    <property type="match status" value="2"/>
</dbReference>
<keyword evidence="4 6" id="KW-1133">Transmembrane helix</keyword>
<keyword evidence="5 6" id="KW-0472">Membrane</keyword>
<protein>
    <submittedName>
        <fullName evidence="8">Sugar phosphate permease</fullName>
    </submittedName>
</protein>
<accession>A0A1G5RR38</accession>
<dbReference type="PROSITE" id="PS00216">
    <property type="entry name" value="SUGAR_TRANSPORT_1"/>
    <property type="match status" value="1"/>
</dbReference>
<dbReference type="InterPro" id="IPR005829">
    <property type="entry name" value="Sugar_transporter_CS"/>
</dbReference>
<name>A0A1G5RR38_PSEXY</name>
<dbReference type="InterPro" id="IPR020846">
    <property type="entry name" value="MFS_dom"/>
</dbReference>
<feature type="transmembrane region" description="Helical" evidence="6">
    <location>
        <begin position="363"/>
        <end position="384"/>
    </location>
</feature>
<dbReference type="CDD" id="cd06174">
    <property type="entry name" value="MFS"/>
    <property type="match status" value="1"/>
</dbReference>
<reference evidence="8 9" key="1">
    <citation type="submission" date="2016-10" db="EMBL/GenBank/DDBJ databases">
        <authorList>
            <person name="de Groot N.N."/>
        </authorList>
    </citation>
    <scope>NUCLEOTIDE SEQUENCE [LARGE SCALE GENOMIC DNA]</scope>
    <source>
        <strain evidence="8 9">DSM 10317</strain>
    </source>
</reference>
<dbReference type="GO" id="GO:0005886">
    <property type="term" value="C:plasma membrane"/>
    <property type="evidence" value="ECO:0007669"/>
    <property type="project" value="UniProtKB-SubCell"/>
</dbReference>
<dbReference type="PANTHER" id="PTHR24064">
    <property type="entry name" value="SOLUTE CARRIER FAMILY 22 MEMBER"/>
    <property type="match status" value="1"/>
</dbReference>
<evidence type="ECO:0000256" key="2">
    <source>
        <dbReference type="ARBA" id="ARBA00022448"/>
    </source>
</evidence>
<evidence type="ECO:0000256" key="3">
    <source>
        <dbReference type="ARBA" id="ARBA00022692"/>
    </source>
</evidence>
<feature type="transmembrane region" description="Helical" evidence="6">
    <location>
        <begin position="396"/>
        <end position="416"/>
    </location>
</feature>
<organism evidence="8 9">
    <name type="scientific">Pseudobutyrivibrio xylanivorans</name>
    <dbReference type="NCBI Taxonomy" id="185007"/>
    <lineage>
        <taxon>Bacteria</taxon>
        <taxon>Bacillati</taxon>
        <taxon>Bacillota</taxon>
        <taxon>Clostridia</taxon>
        <taxon>Lachnospirales</taxon>
        <taxon>Lachnospiraceae</taxon>
        <taxon>Pseudobutyrivibrio</taxon>
    </lineage>
</organism>
<evidence type="ECO:0000259" key="7">
    <source>
        <dbReference type="PROSITE" id="PS50850"/>
    </source>
</evidence>
<feature type="transmembrane region" description="Helical" evidence="6">
    <location>
        <begin position="132"/>
        <end position="154"/>
    </location>
</feature>
<feature type="transmembrane region" description="Helical" evidence="6">
    <location>
        <begin position="199"/>
        <end position="219"/>
    </location>
</feature>
<comment type="subcellular location">
    <subcellularLocation>
        <location evidence="1">Cell membrane</location>
        <topology evidence="1">Multi-pass membrane protein</topology>
    </subcellularLocation>
</comment>
<feature type="transmembrane region" description="Helical" evidence="6">
    <location>
        <begin position="109"/>
        <end position="126"/>
    </location>
</feature>
<keyword evidence="2" id="KW-0813">Transport</keyword>
<sequence>MGNNTLEKEAKELVRLRKAASAPKPAYYLGMIMVVLTIIYIVDEVTSNINSAMQPYIIFDLFKISSRDVNSTEYKESLNYVASWNLLSNLFLIIAPFYKALSDRYGRRLFLMINTIGMGLGMLVVMTSTSVFQYIIGMLFMLFFTPNDMQVLYIMETAPKEKRATYSFVAKGIALISVSSIGVLSKVFLNDGVSSSWKYVYAIPVVVALVVGILSVVLVKETPVFLEQRIFYLSLTEEEKERRRQTEKENNTSSQGGVFNAVKFIFSNKQLRWILIAGFLFFATTFYTSYYATVLEGAMTTQMVSLALLIYPFCNGIVTILSGLFSDKLGRKRVCLLLGTIALGGLLIFVLACRLGWGPITAGVAYGCSIGGLWSMSDTLILTMPAESSPSSMRSSVMGTISVLIGAGMFIGQIAFIIGQKFIPIDVLFLVICVPFMALSLLILMTKVKETKFVNLDQVTVDTFK</sequence>
<dbReference type="GO" id="GO:0022857">
    <property type="term" value="F:transmembrane transporter activity"/>
    <property type="evidence" value="ECO:0007669"/>
    <property type="project" value="InterPro"/>
</dbReference>
<dbReference type="RefSeq" id="WP_028248347.1">
    <property type="nucleotide sequence ID" value="NZ_FMWK01000001.1"/>
</dbReference>
<dbReference type="Pfam" id="PF07690">
    <property type="entry name" value="MFS_1"/>
    <property type="match status" value="1"/>
</dbReference>
<evidence type="ECO:0000256" key="4">
    <source>
        <dbReference type="ARBA" id="ARBA00022989"/>
    </source>
</evidence>
<feature type="transmembrane region" description="Helical" evidence="6">
    <location>
        <begin position="422"/>
        <end position="444"/>
    </location>
</feature>
<feature type="transmembrane region" description="Helical" evidence="6">
    <location>
        <begin position="77"/>
        <end position="97"/>
    </location>
</feature>
<evidence type="ECO:0000256" key="5">
    <source>
        <dbReference type="ARBA" id="ARBA00023136"/>
    </source>
</evidence>
<feature type="transmembrane region" description="Helical" evidence="6">
    <location>
        <begin position="25"/>
        <end position="42"/>
    </location>
</feature>
<dbReference type="EMBL" id="FMWK01000001">
    <property type="protein sequence ID" value="SCZ76522.1"/>
    <property type="molecule type" value="Genomic_DNA"/>
</dbReference>
<dbReference type="InterPro" id="IPR011701">
    <property type="entry name" value="MFS"/>
</dbReference>
<evidence type="ECO:0000256" key="1">
    <source>
        <dbReference type="ARBA" id="ARBA00004651"/>
    </source>
</evidence>
<evidence type="ECO:0000313" key="9">
    <source>
        <dbReference type="Proteomes" id="UP000199428"/>
    </source>
</evidence>
<evidence type="ECO:0000256" key="6">
    <source>
        <dbReference type="SAM" id="Phobius"/>
    </source>
</evidence>
<feature type="transmembrane region" description="Helical" evidence="6">
    <location>
        <begin position="166"/>
        <end position="187"/>
    </location>
</feature>
<feature type="transmembrane region" description="Helical" evidence="6">
    <location>
        <begin position="273"/>
        <end position="292"/>
    </location>
</feature>
<gene>
    <name evidence="8" type="ORF">SAMN02910350_00295</name>
</gene>
<dbReference type="PROSITE" id="PS50850">
    <property type="entry name" value="MFS"/>
    <property type="match status" value="1"/>
</dbReference>
<keyword evidence="3 6" id="KW-0812">Transmembrane</keyword>
<dbReference type="InterPro" id="IPR036259">
    <property type="entry name" value="MFS_trans_sf"/>
</dbReference>
<feature type="transmembrane region" description="Helical" evidence="6">
    <location>
        <begin position="336"/>
        <end position="357"/>
    </location>
</feature>